<reference evidence="1" key="1">
    <citation type="submission" date="2014-09" db="EMBL/GenBank/DDBJ databases">
        <authorList>
            <person name="Magalhaes I.L.F."/>
            <person name="Oliveira U."/>
            <person name="Santos F.R."/>
            <person name="Vidigal T.H.D.A."/>
            <person name="Brescovit A.D."/>
            <person name="Santos A.J."/>
        </authorList>
    </citation>
    <scope>NUCLEOTIDE SEQUENCE</scope>
    <source>
        <tissue evidence="1">Shoot tissue taken approximately 20 cm above the soil surface</tissue>
    </source>
</reference>
<reference evidence="1" key="2">
    <citation type="journal article" date="2015" name="Data Brief">
        <title>Shoot transcriptome of the giant reed, Arundo donax.</title>
        <authorList>
            <person name="Barrero R.A."/>
            <person name="Guerrero F.D."/>
            <person name="Moolhuijzen P."/>
            <person name="Goolsby J.A."/>
            <person name="Tidwell J."/>
            <person name="Bellgard S.E."/>
            <person name="Bellgard M.I."/>
        </authorList>
    </citation>
    <scope>NUCLEOTIDE SEQUENCE</scope>
    <source>
        <tissue evidence="1">Shoot tissue taken approximately 20 cm above the soil surface</tissue>
    </source>
</reference>
<sequence length="102" mass="11180">MNTIDDKIVLQYGSNPIFLLQNCLDTLSRFPHELGGPGLGYAVLQGSVTKLGPDRLPFPLLKTFNATMGAQYAGGSNSEVRWMVSTAAEFTHQKLKQHGEWG</sequence>
<proteinExistence type="predicted"/>
<protein>
    <submittedName>
        <fullName evidence="1">Uncharacterized protein</fullName>
    </submittedName>
</protein>
<evidence type="ECO:0000313" key="1">
    <source>
        <dbReference type="EMBL" id="JAE38226.1"/>
    </source>
</evidence>
<accession>A0A0A9HTL8</accession>
<dbReference type="EMBL" id="GBRH01159670">
    <property type="protein sequence ID" value="JAE38226.1"/>
    <property type="molecule type" value="Transcribed_RNA"/>
</dbReference>
<name>A0A0A9HTL8_ARUDO</name>
<dbReference type="AlphaFoldDB" id="A0A0A9HTL8"/>
<organism evidence="1">
    <name type="scientific">Arundo donax</name>
    <name type="common">Giant reed</name>
    <name type="synonym">Donax arundinaceus</name>
    <dbReference type="NCBI Taxonomy" id="35708"/>
    <lineage>
        <taxon>Eukaryota</taxon>
        <taxon>Viridiplantae</taxon>
        <taxon>Streptophyta</taxon>
        <taxon>Embryophyta</taxon>
        <taxon>Tracheophyta</taxon>
        <taxon>Spermatophyta</taxon>
        <taxon>Magnoliopsida</taxon>
        <taxon>Liliopsida</taxon>
        <taxon>Poales</taxon>
        <taxon>Poaceae</taxon>
        <taxon>PACMAD clade</taxon>
        <taxon>Arundinoideae</taxon>
        <taxon>Arundineae</taxon>
        <taxon>Arundo</taxon>
    </lineage>
</organism>